<gene>
    <name evidence="1" type="ORF">HPB52_006200</name>
</gene>
<evidence type="ECO:0000313" key="2">
    <source>
        <dbReference type="Proteomes" id="UP000821837"/>
    </source>
</evidence>
<proteinExistence type="predicted"/>
<dbReference type="Proteomes" id="UP000821837">
    <property type="component" value="Chromosome 6"/>
</dbReference>
<reference evidence="1" key="2">
    <citation type="submission" date="2021-09" db="EMBL/GenBank/DDBJ databases">
        <authorList>
            <person name="Jia N."/>
            <person name="Wang J."/>
            <person name="Shi W."/>
            <person name="Du L."/>
            <person name="Sun Y."/>
            <person name="Zhan W."/>
            <person name="Jiang J."/>
            <person name="Wang Q."/>
            <person name="Zhang B."/>
            <person name="Ji P."/>
            <person name="Sakyi L.B."/>
            <person name="Cui X."/>
            <person name="Yuan T."/>
            <person name="Jiang B."/>
            <person name="Yang W."/>
            <person name="Lam T.T.-Y."/>
            <person name="Chang Q."/>
            <person name="Ding S."/>
            <person name="Wang X."/>
            <person name="Zhu J."/>
            <person name="Ruan X."/>
            <person name="Zhao L."/>
            <person name="Wei J."/>
            <person name="Que T."/>
            <person name="Du C."/>
            <person name="Cheng J."/>
            <person name="Dai P."/>
            <person name="Han X."/>
            <person name="Huang E."/>
            <person name="Gao Y."/>
            <person name="Liu J."/>
            <person name="Shao H."/>
            <person name="Ye R."/>
            <person name="Li L."/>
            <person name="Wei W."/>
            <person name="Wang X."/>
            <person name="Wang C."/>
            <person name="Huo Q."/>
            <person name="Li W."/>
            <person name="Guo W."/>
            <person name="Chen H."/>
            <person name="Chen S."/>
            <person name="Zhou L."/>
            <person name="Zhou L."/>
            <person name="Ni X."/>
            <person name="Tian J."/>
            <person name="Zhou Y."/>
            <person name="Sheng Y."/>
            <person name="Liu T."/>
            <person name="Pan Y."/>
            <person name="Xia L."/>
            <person name="Li J."/>
            <person name="Zhao F."/>
            <person name="Cao W."/>
        </authorList>
    </citation>
    <scope>NUCLEOTIDE SEQUENCE</scope>
    <source>
        <strain evidence="1">Rsan-2018</strain>
        <tissue evidence="1">Larvae</tissue>
    </source>
</reference>
<reference evidence="1" key="1">
    <citation type="journal article" date="2020" name="Cell">
        <title>Large-Scale Comparative Analyses of Tick Genomes Elucidate Their Genetic Diversity and Vector Capacities.</title>
        <authorList>
            <consortium name="Tick Genome and Microbiome Consortium (TIGMIC)"/>
            <person name="Jia N."/>
            <person name="Wang J."/>
            <person name="Shi W."/>
            <person name="Du L."/>
            <person name="Sun Y."/>
            <person name="Zhan W."/>
            <person name="Jiang J.F."/>
            <person name="Wang Q."/>
            <person name="Zhang B."/>
            <person name="Ji P."/>
            <person name="Bell-Sakyi L."/>
            <person name="Cui X.M."/>
            <person name="Yuan T.T."/>
            <person name="Jiang B.G."/>
            <person name="Yang W.F."/>
            <person name="Lam T.T."/>
            <person name="Chang Q.C."/>
            <person name="Ding S.J."/>
            <person name="Wang X.J."/>
            <person name="Zhu J.G."/>
            <person name="Ruan X.D."/>
            <person name="Zhao L."/>
            <person name="Wei J.T."/>
            <person name="Ye R.Z."/>
            <person name="Que T.C."/>
            <person name="Du C.H."/>
            <person name="Zhou Y.H."/>
            <person name="Cheng J.X."/>
            <person name="Dai P.F."/>
            <person name="Guo W.B."/>
            <person name="Han X.H."/>
            <person name="Huang E.J."/>
            <person name="Li L.F."/>
            <person name="Wei W."/>
            <person name="Gao Y.C."/>
            <person name="Liu J.Z."/>
            <person name="Shao H.Z."/>
            <person name="Wang X."/>
            <person name="Wang C.C."/>
            <person name="Yang T.C."/>
            <person name="Huo Q.B."/>
            <person name="Li W."/>
            <person name="Chen H.Y."/>
            <person name="Chen S.E."/>
            <person name="Zhou L.G."/>
            <person name="Ni X.B."/>
            <person name="Tian J.H."/>
            <person name="Sheng Y."/>
            <person name="Liu T."/>
            <person name="Pan Y.S."/>
            <person name="Xia L.Y."/>
            <person name="Li J."/>
            <person name="Zhao F."/>
            <person name="Cao W.C."/>
        </authorList>
    </citation>
    <scope>NUCLEOTIDE SEQUENCE</scope>
    <source>
        <strain evidence="1">Rsan-2018</strain>
    </source>
</reference>
<dbReference type="VEuPathDB" id="VectorBase:RSAN_054040"/>
<dbReference type="SUPFAM" id="SSF50814">
    <property type="entry name" value="Lipocalins"/>
    <property type="match status" value="1"/>
</dbReference>
<sequence length="69" mass="7810">MEGMVHFTDLANCVVVSAEYYTTDQCILWTRKEVKDNVPQDCIDHFVDTCGVVVPKHSRDLCPDGEGDY</sequence>
<name>A0A9D4PL04_RHISA</name>
<organism evidence="1 2">
    <name type="scientific">Rhipicephalus sanguineus</name>
    <name type="common">Brown dog tick</name>
    <name type="synonym">Ixodes sanguineus</name>
    <dbReference type="NCBI Taxonomy" id="34632"/>
    <lineage>
        <taxon>Eukaryota</taxon>
        <taxon>Metazoa</taxon>
        <taxon>Ecdysozoa</taxon>
        <taxon>Arthropoda</taxon>
        <taxon>Chelicerata</taxon>
        <taxon>Arachnida</taxon>
        <taxon>Acari</taxon>
        <taxon>Parasitiformes</taxon>
        <taxon>Ixodida</taxon>
        <taxon>Ixodoidea</taxon>
        <taxon>Ixodidae</taxon>
        <taxon>Rhipicephalinae</taxon>
        <taxon>Rhipicephalus</taxon>
        <taxon>Rhipicephalus</taxon>
    </lineage>
</organism>
<dbReference type="InterPro" id="IPR012674">
    <property type="entry name" value="Calycin"/>
</dbReference>
<dbReference type="AlphaFoldDB" id="A0A9D4PL04"/>
<evidence type="ECO:0008006" key="3">
    <source>
        <dbReference type="Google" id="ProtNLM"/>
    </source>
</evidence>
<accession>A0A9D4PL04</accession>
<keyword evidence="2" id="KW-1185">Reference proteome</keyword>
<dbReference type="EMBL" id="JABSTV010001252">
    <property type="protein sequence ID" value="KAH7946942.1"/>
    <property type="molecule type" value="Genomic_DNA"/>
</dbReference>
<dbReference type="Gene3D" id="2.40.128.20">
    <property type="match status" value="1"/>
</dbReference>
<protein>
    <recommendedName>
        <fullName evidence="3">Lipocalin</fullName>
    </recommendedName>
</protein>
<evidence type="ECO:0000313" key="1">
    <source>
        <dbReference type="EMBL" id="KAH7946942.1"/>
    </source>
</evidence>
<comment type="caution">
    <text evidence="1">The sequence shown here is derived from an EMBL/GenBank/DDBJ whole genome shotgun (WGS) entry which is preliminary data.</text>
</comment>